<dbReference type="AlphaFoldDB" id="A0A0C2GBP1"/>
<dbReference type="Proteomes" id="UP000054047">
    <property type="component" value="Unassembled WGS sequence"/>
</dbReference>
<evidence type="ECO:0000313" key="2">
    <source>
        <dbReference type="Proteomes" id="UP000054047"/>
    </source>
</evidence>
<keyword evidence="2" id="KW-1185">Reference proteome</keyword>
<protein>
    <submittedName>
        <fullName evidence="1">Uncharacterized protein</fullName>
    </submittedName>
</protein>
<dbReference type="OrthoDB" id="10250730at2759"/>
<reference evidence="1 2" key="1">
    <citation type="submission" date="2013-12" db="EMBL/GenBank/DDBJ databases">
        <title>Draft genome of the parsitic nematode Ancylostoma duodenale.</title>
        <authorList>
            <person name="Mitreva M."/>
        </authorList>
    </citation>
    <scope>NUCLEOTIDE SEQUENCE [LARGE SCALE GENOMIC DNA]</scope>
    <source>
        <strain evidence="1 2">Zhejiang</strain>
    </source>
</reference>
<name>A0A0C2GBP1_9BILA</name>
<gene>
    <name evidence="1" type="ORF">ANCDUO_15489</name>
</gene>
<proteinExistence type="predicted"/>
<sequence>MRYMACLEPAGFVDVKAFEDPDETMRELELQIKKEMMVSELLKSRRKLTKEELSFLDEELPGHSRK</sequence>
<evidence type="ECO:0000313" key="1">
    <source>
        <dbReference type="EMBL" id="KIH54366.1"/>
    </source>
</evidence>
<organism evidence="1 2">
    <name type="scientific">Ancylostoma duodenale</name>
    <dbReference type="NCBI Taxonomy" id="51022"/>
    <lineage>
        <taxon>Eukaryota</taxon>
        <taxon>Metazoa</taxon>
        <taxon>Ecdysozoa</taxon>
        <taxon>Nematoda</taxon>
        <taxon>Chromadorea</taxon>
        <taxon>Rhabditida</taxon>
        <taxon>Rhabditina</taxon>
        <taxon>Rhabditomorpha</taxon>
        <taxon>Strongyloidea</taxon>
        <taxon>Ancylostomatidae</taxon>
        <taxon>Ancylostomatinae</taxon>
        <taxon>Ancylostoma</taxon>
    </lineage>
</organism>
<accession>A0A0C2GBP1</accession>
<dbReference type="EMBL" id="KN739212">
    <property type="protein sequence ID" value="KIH54366.1"/>
    <property type="molecule type" value="Genomic_DNA"/>
</dbReference>